<proteinExistence type="predicted"/>
<dbReference type="AlphaFoldDB" id="A6IXB8"/>
<feature type="region of interest" description="Disordered" evidence="1">
    <location>
        <begin position="68"/>
        <end position="87"/>
    </location>
</feature>
<evidence type="ECO:0000313" key="2">
    <source>
        <dbReference type="EMBL" id="EDM14549.1"/>
    </source>
</evidence>
<feature type="non-terminal residue" evidence="2">
    <location>
        <position position="87"/>
    </location>
</feature>
<name>A6IXB8_RAT</name>
<accession>A6IXB8</accession>
<evidence type="ECO:0000256" key="1">
    <source>
        <dbReference type="SAM" id="MobiDB-lite"/>
    </source>
</evidence>
<feature type="compositionally biased region" description="Pro residues" evidence="1">
    <location>
        <begin position="76"/>
        <end position="87"/>
    </location>
</feature>
<evidence type="ECO:0000313" key="4">
    <source>
        <dbReference type="RGD" id="1305770"/>
    </source>
</evidence>
<sequence>MGRSADNPVYICLQIPSSQRKRKREGWNYRLWDQVRTCTRTAWSSASTSCRRRGSVCQLLQPAPKWASSRSEHCPAPTPWDRPTPTP</sequence>
<protein>
    <submittedName>
        <fullName evidence="2">RNA binding motif protein 22, isoform CRA_b</fullName>
    </submittedName>
</protein>
<dbReference type="EMBL" id="CH473971">
    <property type="protein sequence ID" value="EDM14549.1"/>
    <property type="molecule type" value="Genomic_DNA"/>
</dbReference>
<evidence type="ECO:0000313" key="3">
    <source>
        <dbReference type="Proteomes" id="UP000234681"/>
    </source>
</evidence>
<dbReference type="RGD" id="1305770">
    <property type="gene designation" value="Rbm22"/>
</dbReference>
<organism evidence="2 3">
    <name type="scientific">Rattus norvegicus</name>
    <name type="common">Rat</name>
    <dbReference type="NCBI Taxonomy" id="10116"/>
    <lineage>
        <taxon>Eukaryota</taxon>
        <taxon>Metazoa</taxon>
        <taxon>Chordata</taxon>
        <taxon>Craniata</taxon>
        <taxon>Vertebrata</taxon>
        <taxon>Euteleostomi</taxon>
        <taxon>Mammalia</taxon>
        <taxon>Eutheria</taxon>
        <taxon>Euarchontoglires</taxon>
        <taxon>Glires</taxon>
        <taxon>Rodentia</taxon>
        <taxon>Myomorpha</taxon>
        <taxon>Muroidea</taxon>
        <taxon>Muridae</taxon>
        <taxon>Murinae</taxon>
        <taxon>Rattus</taxon>
    </lineage>
</organism>
<dbReference type="Proteomes" id="UP000234681">
    <property type="component" value="Chromosome 18"/>
</dbReference>
<reference evidence="3" key="1">
    <citation type="submission" date="2005-09" db="EMBL/GenBank/DDBJ databases">
        <authorList>
            <person name="Mural R.J."/>
            <person name="Li P.W."/>
            <person name="Adams M.D."/>
            <person name="Amanatides P.G."/>
            <person name="Baden-Tillson H."/>
            <person name="Barnstead M."/>
            <person name="Chin S.H."/>
            <person name="Dew I."/>
            <person name="Evans C.A."/>
            <person name="Ferriera S."/>
            <person name="Flanigan M."/>
            <person name="Fosler C."/>
            <person name="Glodek A."/>
            <person name="Gu Z."/>
            <person name="Holt R.A."/>
            <person name="Jennings D."/>
            <person name="Kraft C.L."/>
            <person name="Lu F."/>
            <person name="Nguyen T."/>
            <person name="Nusskern D.R."/>
            <person name="Pfannkoch C.M."/>
            <person name="Sitter C."/>
            <person name="Sutton G.G."/>
            <person name="Venter J.C."/>
            <person name="Wang Z."/>
            <person name="Woodage T."/>
            <person name="Zheng X.H."/>
            <person name="Zhong F."/>
        </authorList>
    </citation>
    <scope>NUCLEOTIDE SEQUENCE [LARGE SCALE GENOMIC DNA]</scope>
    <source>
        <strain>BN</strain>
        <strain evidence="3">Sprague-Dawley</strain>
    </source>
</reference>
<gene>
    <name evidence="2 4" type="primary">Rbm22</name>
    <name evidence="2" type="ORF">rCG_46862</name>
</gene>